<dbReference type="Proteomes" id="UP000887580">
    <property type="component" value="Unplaced"/>
</dbReference>
<accession>A0AC35FN46</accession>
<proteinExistence type="predicted"/>
<organism evidence="1 2">
    <name type="scientific">Panagrolaimus sp. PS1159</name>
    <dbReference type="NCBI Taxonomy" id="55785"/>
    <lineage>
        <taxon>Eukaryota</taxon>
        <taxon>Metazoa</taxon>
        <taxon>Ecdysozoa</taxon>
        <taxon>Nematoda</taxon>
        <taxon>Chromadorea</taxon>
        <taxon>Rhabditida</taxon>
        <taxon>Tylenchina</taxon>
        <taxon>Panagrolaimomorpha</taxon>
        <taxon>Panagrolaimoidea</taxon>
        <taxon>Panagrolaimidae</taxon>
        <taxon>Panagrolaimus</taxon>
    </lineage>
</organism>
<sequence>MFKYIFLTFITVVLATEHSPVSSCFAKVRTLAILDKEFRQHLDHAAKISRLDTLIQTLISKGYVVDYLEKHQHAILITESIVKNLTNQEKDHLNVWNNLNDTVSQQQMFLHKFHALPRQDQIVLRDSYNKILNTFADSTLDSDLNSALSLLDSKDQKQIQLYAREGQYHDIHHLIGQKIQKSELQEKEKIRAFDFLSKLYSKHNS</sequence>
<reference evidence="2" key="1">
    <citation type="submission" date="2022-11" db="UniProtKB">
        <authorList>
            <consortium name="WormBaseParasite"/>
        </authorList>
    </citation>
    <scope>IDENTIFICATION</scope>
</reference>
<evidence type="ECO:0000313" key="2">
    <source>
        <dbReference type="WBParaSite" id="PS1159_v2.g19181.t1"/>
    </source>
</evidence>
<name>A0AC35FN46_9BILA</name>
<dbReference type="WBParaSite" id="PS1159_v2.g19181.t1">
    <property type="protein sequence ID" value="PS1159_v2.g19181.t1"/>
    <property type="gene ID" value="PS1159_v2.g19181"/>
</dbReference>
<evidence type="ECO:0000313" key="1">
    <source>
        <dbReference type="Proteomes" id="UP000887580"/>
    </source>
</evidence>
<protein>
    <submittedName>
        <fullName evidence="2">Uncharacterized protein</fullName>
    </submittedName>
</protein>